<accession>A0AAD9LJF6</accession>
<keyword evidence="1" id="KW-0732">Signal</keyword>
<evidence type="ECO:0000313" key="3">
    <source>
        <dbReference type="EMBL" id="KAK1938526.1"/>
    </source>
</evidence>
<protein>
    <recommendedName>
        <fullName evidence="2">CPW-WPC domain-containing protein</fullName>
    </recommendedName>
</protein>
<gene>
    <name evidence="3" type="ORF">X943_002064</name>
</gene>
<feature type="domain" description="CPW-WPC" evidence="2">
    <location>
        <begin position="541"/>
        <end position="600"/>
    </location>
</feature>
<reference evidence="3" key="2">
    <citation type="submission" date="2021-05" db="EMBL/GenBank/DDBJ databases">
        <authorList>
            <person name="Pain A."/>
        </authorList>
    </citation>
    <scope>NUCLEOTIDE SEQUENCE</scope>
    <source>
        <strain evidence="3">1802A</strain>
    </source>
</reference>
<feature type="domain" description="CPW-WPC" evidence="2">
    <location>
        <begin position="140"/>
        <end position="196"/>
    </location>
</feature>
<feature type="chain" id="PRO_5041923987" description="CPW-WPC domain-containing protein" evidence="1">
    <location>
        <begin position="17"/>
        <end position="655"/>
    </location>
</feature>
<dbReference type="NCBIfam" id="TIGR01492">
    <property type="entry name" value="CPW_WPC"/>
    <property type="match status" value="1"/>
</dbReference>
<feature type="domain" description="CPW-WPC" evidence="2">
    <location>
        <begin position="71"/>
        <end position="134"/>
    </location>
</feature>
<evidence type="ECO:0000259" key="2">
    <source>
        <dbReference type="SMART" id="SM01099"/>
    </source>
</evidence>
<keyword evidence="4" id="KW-1185">Reference proteome</keyword>
<dbReference type="Pfam" id="PF09717">
    <property type="entry name" value="CPW_WPC"/>
    <property type="match status" value="5"/>
</dbReference>
<proteinExistence type="predicted"/>
<feature type="domain" description="CPW-WPC" evidence="2">
    <location>
        <begin position="463"/>
        <end position="534"/>
    </location>
</feature>
<reference evidence="3" key="1">
    <citation type="journal article" date="2014" name="Nucleic Acids Res.">
        <title>The evolutionary dynamics of variant antigen genes in Babesia reveal a history of genomic innovation underlying host-parasite interaction.</title>
        <authorList>
            <person name="Jackson A.P."/>
            <person name="Otto T.D."/>
            <person name="Darby A."/>
            <person name="Ramaprasad A."/>
            <person name="Xia D."/>
            <person name="Echaide I.E."/>
            <person name="Farber M."/>
            <person name="Gahlot S."/>
            <person name="Gamble J."/>
            <person name="Gupta D."/>
            <person name="Gupta Y."/>
            <person name="Jackson L."/>
            <person name="Malandrin L."/>
            <person name="Malas T.B."/>
            <person name="Moussa E."/>
            <person name="Nair M."/>
            <person name="Reid A.J."/>
            <person name="Sanders M."/>
            <person name="Sharma J."/>
            <person name="Tracey A."/>
            <person name="Quail M.A."/>
            <person name="Weir W."/>
            <person name="Wastling J.M."/>
            <person name="Hall N."/>
            <person name="Willadsen P."/>
            <person name="Lingelbach K."/>
            <person name="Shiels B."/>
            <person name="Tait A."/>
            <person name="Berriman M."/>
            <person name="Allred D.R."/>
            <person name="Pain A."/>
        </authorList>
    </citation>
    <scope>NUCLEOTIDE SEQUENCE</scope>
    <source>
        <strain evidence="3">1802A</strain>
    </source>
</reference>
<evidence type="ECO:0000313" key="4">
    <source>
        <dbReference type="Proteomes" id="UP001195914"/>
    </source>
</evidence>
<dbReference type="InterPro" id="IPR006387">
    <property type="entry name" value="CPW_WPC_dom"/>
</dbReference>
<dbReference type="EMBL" id="JAHBMH010000024">
    <property type="protein sequence ID" value="KAK1938526.1"/>
    <property type="molecule type" value="Genomic_DNA"/>
</dbReference>
<feature type="domain" description="CPW-WPC" evidence="2">
    <location>
        <begin position="204"/>
        <end position="318"/>
    </location>
</feature>
<name>A0AAD9LJF6_BABDI</name>
<dbReference type="Proteomes" id="UP001195914">
    <property type="component" value="Unassembled WGS sequence"/>
</dbReference>
<dbReference type="AlphaFoldDB" id="A0AAD9LJF6"/>
<comment type="caution">
    <text evidence="3">The sequence shown here is derived from an EMBL/GenBank/DDBJ whole genome shotgun (WGS) entry which is preliminary data.</text>
</comment>
<organism evidence="3 4">
    <name type="scientific">Babesia divergens</name>
    <dbReference type="NCBI Taxonomy" id="32595"/>
    <lineage>
        <taxon>Eukaryota</taxon>
        <taxon>Sar</taxon>
        <taxon>Alveolata</taxon>
        <taxon>Apicomplexa</taxon>
        <taxon>Aconoidasida</taxon>
        <taxon>Piroplasmida</taxon>
        <taxon>Babesiidae</taxon>
        <taxon>Babesia</taxon>
    </lineage>
</organism>
<sequence length="655" mass="73493">MLVIWLCVAFVAISSAQRSVLFDRLLKEAELRYAAAGTVLTADELANRVTVSLKSASDLLDLETPVVHDNCELDFSAFCPEGWIPSGDGVHCEVLPGNTGTAGICGRQLHMGDKSPLEKLHLMRMCDLRWPCLKSGVEPPDNDNICPQYWVRDGGECLADATYMGPCENKLKLVGKSRSERNALTQKCKLVFPRYPDLLDDHSKWSANCPLGWLYQEDGVCMQLLDQSPGRCGRSLKFNSIDDKREKSKRCGLVWPPHTDEVEGRCPLGWRFDETTAFCMAPSSYTGPCQLRVDFTRYTVADKALWAHVCGTSFLDSGVSEPSKPSTDISYRNGALDQSLSVVRFGKPMTDVGVMEKQLDALYKLRKKSTDGHFLKTLGKSIATLKSHIKHASSEVSPSFLQLASMTLSPDKKMCPYGWRQFQSICVASDTYGRVVPSCKTIRQASEAVDEKCRIAERSDNPNEDFVRSHCPLGWKIRQVYFGNLIHHLCVAPLDFKESQKQECGGGTLDFSARSPGFKRRWAFACGQHFPDFSDSKAPKCIENFFWQCPSEWIVKGGECVAPRRYGGPCPGSVKLSEIASDTAKAEFSRRCYAAWPCIGHCDKQYEQVSSQVMVAFCCHVYLILWFGYPNLYWSHSHKEELEFLCDVHWPCRKV</sequence>
<feature type="signal peptide" evidence="1">
    <location>
        <begin position="1"/>
        <end position="16"/>
    </location>
</feature>
<dbReference type="SMART" id="SM01099">
    <property type="entry name" value="CPW_WPC"/>
    <property type="match status" value="5"/>
</dbReference>
<evidence type="ECO:0000256" key="1">
    <source>
        <dbReference type="SAM" id="SignalP"/>
    </source>
</evidence>